<proteinExistence type="predicted"/>
<gene>
    <name evidence="1" type="ORF">CEXT_426801</name>
</gene>
<keyword evidence="2" id="KW-1185">Reference proteome</keyword>
<comment type="caution">
    <text evidence="1">The sequence shown here is derived from an EMBL/GenBank/DDBJ whole genome shotgun (WGS) entry which is preliminary data.</text>
</comment>
<evidence type="ECO:0000313" key="2">
    <source>
        <dbReference type="Proteomes" id="UP001054945"/>
    </source>
</evidence>
<dbReference type="AlphaFoldDB" id="A0AAV4XP14"/>
<sequence>MLHYKSNEPCCNTDDIIVSGVGIIIPETYVGILSVYRRSFGTKNNFKKLGFNGVLVTHLRITTEEGCGVIKIQECMEHICIRTYNASCMALK</sequence>
<protein>
    <submittedName>
        <fullName evidence="1">Uncharacterized protein</fullName>
    </submittedName>
</protein>
<accession>A0AAV4XP14</accession>
<name>A0AAV4XP14_CAEEX</name>
<organism evidence="1 2">
    <name type="scientific">Caerostris extrusa</name>
    <name type="common">Bark spider</name>
    <name type="synonym">Caerostris bankana</name>
    <dbReference type="NCBI Taxonomy" id="172846"/>
    <lineage>
        <taxon>Eukaryota</taxon>
        <taxon>Metazoa</taxon>
        <taxon>Ecdysozoa</taxon>
        <taxon>Arthropoda</taxon>
        <taxon>Chelicerata</taxon>
        <taxon>Arachnida</taxon>
        <taxon>Araneae</taxon>
        <taxon>Araneomorphae</taxon>
        <taxon>Entelegynae</taxon>
        <taxon>Araneoidea</taxon>
        <taxon>Araneidae</taxon>
        <taxon>Caerostris</taxon>
    </lineage>
</organism>
<dbReference type="EMBL" id="BPLR01017922">
    <property type="protein sequence ID" value="GIY95508.1"/>
    <property type="molecule type" value="Genomic_DNA"/>
</dbReference>
<dbReference type="Proteomes" id="UP001054945">
    <property type="component" value="Unassembled WGS sequence"/>
</dbReference>
<reference evidence="1 2" key="1">
    <citation type="submission" date="2021-06" db="EMBL/GenBank/DDBJ databases">
        <title>Caerostris extrusa draft genome.</title>
        <authorList>
            <person name="Kono N."/>
            <person name="Arakawa K."/>
        </authorList>
    </citation>
    <scope>NUCLEOTIDE SEQUENCE [LARGE SCALE GENOMIC DNA]</scope>
</reference>
<evidence type="ECO:0000313" key="1">
    <source>
        <dbReference type="EMBL" id="GIY95508.1"/>
    </source>
</evidence>